<dbReference type="EMBL" id="CM002928">
    <property type="protein sequence ID" value="KGN43673.1"/>
    <property type="molecule type" value="Genomic_DNA"/>
</dbReference>
<organism evidence="1 2">
    <name type="scientific">Cucumis sativus</name>
    <name type="common">Cucumber</name>
    <dbReference type="NCBI Taxonomy" id="3659"/>
    <lineage>
        <taxon>Eukaryota</taxon>
        <taxon>Viridiplantae</taxon>
        <taxon>Streptophyta</taxon>
        <taxon>Embryophyta</taxon>
        <taxon>Tracheophyta</taxon>
        <taxon>Spermatophyta</taxon>
        <taxon>Magnoliopsida</taxon>
        <taxon>eudicotyledons</taxon>
        <taxon>Gunneridae</taxon>
        <taxon>Pentapetalae</taxon>
        <taxon>rosids</taxon>
        <taxon>fabids</taxon>
        <taxon>Cucurbitales</taxon>
        <taxon>Cucurbitaceae</taxon>
        <taxon>Benincaseae</taxon>
        <taxon>Cucumis</taxon>
    </lineage>
</organism>
<accession>A0A0A0K2G4</accession>
<sequence>MPQVDFASKLSKPVGTFSQRIVSDLPPPRKWRIQKFKRHHIGEAGRSPDNSC</sequence>
<name>A0A0A0K2G4_CUCSA</name>
<reference evidence="1 2" key="4">
    <citation type="journal article" date="2011" name="BMC Genomics">
        <title>RNA-Seq improves annotation of protein-coding genes in the cucumber genome.</title>
        <authorList>
            <person name="Li Z."/>
            <person name="Zhang Z."/>
            <person name="Yan P."/>
            <person name="Huang S."/>
            <person name="Fei Z."/>
            <person name="Lin K."/>
        </authorList>
    </citation>
    <scope>NUCLEOTIDE SEQUENCE [LARGE SCALE GENOMIC DNA]</scope>
    <source>
        <strain evidence="2">cv. 9930</strain>
    </source>
</reference>
<dbReference type="Proteomes" id="UP000029981">
    <property type="component" value="Chromosome 7"/>
</dbReference>
<gene>
    <name evidence="1" type="ORF">Csa_7G057010</name>
</gene>
<evidence type="ECO:0000313" key="2">
    <source>
        <dbReference type="Proteomes" id="UP000029981"/>
    </source>
</evidence>
<protein>
    <submittedName>
        <fullName evidence="1">Uncharacterized protein</fullName>
    </submittedName>
</protein>
<reference evidence="1 2" key="2">
    <citation type="journal article" date="2009" name="PLoS ONE">
        <title>An integrated genetic and cytogenetic map of the cucumber genome.</title>
        <authorList>
            <person name="Ren Y."/>
            <person name="Zhang Z."/>
            <person name="Liu J."/>
            <person name="Staub J.E."/>
            <person name="Han Y."/>
            <person name="Cheng Z."/>
            <person name="Li X."/>
            <person name="Lu J."/>
            <person name="Miao H."/>
            <person name="Kang H."/>
            <person name="Xie B."/>
            <person name="Gu X."/>
            <person name="Wang X."/>
            <person name="Du Y."/>
            <person name="Jin W."/>
            <person name="Huang S."/>
        </authorList>
    </citation>
    <scope>NUCLEOTIDE SEQUENCE [LARGE SCALE GENOMIC DNA]</scope>
    <source>
        <strain evidence="2">cv. 9930</strain>
    </source>
</reference>
<keyword evidence="2" id="KW-1185">Reference proteome</keyword>
<dbReference type="AlphaFoldDB" id="A0A0A0K2G4"/>
<reference evidence="1 2" key="3">
    <citation type="journal article" date="2010" name="BMC Genomics">
        <title>Transcriptome sequencing and comparative analysis of cucumber flowers with different sex types.</title>
        <authorList>
            <person name="Guo S."/>
            <person name="Zheng Y."/>
            <person name="Joung J.G."/>
            <person name="Liu S."/>
            <person name="Zhang Z."/>
            <person name="Crasta O.R."/>
            <person name="Sobral B.W."/>
            <person name="Xu Y."/>
            <person name="Huang S."/>
            <person name="Fei Z."/>
        </authorList>
    </citation>
    <scope>NUCLEOTIDE SEQUENCE [LARGE SCALE GENOMIC DNA]</scope>
    <source>
        <strain evidence="2">cv. 9930</strain>
    </source>
</reference>
<proteinExistence type="predicted"/>
<dbReference type="Gramene" id="KGN43673">
    <property type="protein sequence ID" value="KGN43673"/>
    <property type="gene ID" value="Csa_7G057010"/>
</dbReference>
<evidence type="ECO:0000313" key="1">
    <source>
        <dbReference type="EMBL" id="KGN43673.1"/>
    </source>
</evidence>
<reference evidence="1 2" key="1">
    <citation type="journal article" date="2009" name="Nat. Genet.">
        <title>The genome of the cucumber, Cucumis sativus L.</title>
        <authorList>
            <person name="Huang S."/>
            <person name="Li R."/>
            <person name="Zhang Z."/>
            <person name="Li L."/>
            <person name="Gu X."/>
            <person name="Fan W."/>
            <person name="Lucas W.J."/>
            <person name="Wang X."/>
            <person name="Xie B."/>
            <person name="Ni P."/>
            <person name="Ren Y."/>
            <person name="Zhu H."/>
            <person name="Li J."/>
            <person name="Lin K."/>
            <person name="Jin W."/>
            <person name="Fei Z."/>
            <person name="Li G."/>
            <person name="Staub J."/>
            <person name="Kilian A."/>
            <person name="van der Vossen E.A."/>
            <person name="Wu Y."/>
            <person name="Guo J."/>
            <person name="He J."/>
            <person name="Jia Z."/>
            <person name="Ren Y."/>
            <person name="Tian G."/>
            <person name="Lu Y."/>
            <person name="Ruan J."/>
            <person name="Qian W."/>
            <person name="Wang M."/>
            <person name="Huang Q."/>
            <person name="Li B."/>
            <person name="Xuan Z."/>
            <person name="Cao J."/>
            <person name="Asan"/>
            <person name="Wu Z."/>
            <person name="Zhang J."/>
            <person name="Cai Q."/>
            <person name="Bai Y."/>
            <person name="Zhao B."/>
            <person name="Han Y."/>
            <person name="Li Y."/>
            <person name="Li X."/>
            <person name="Wang S."/>
            <person name="Shi Q."/>
            <person name="Liu S."/>
            <person name="Cho W.K."/>
            <person name="Kim J.Y."/>
            <person name="Xu Y."/>
            <person name="Heller-Uszynska K."/>
            <person name="Miao H."/>
            <person name="Cheng Z."/>
            <person name="Zhang S."/>
            <person name="Wu J."/>
            <person name="Yang Y."/>
            <person name="Kang H."/>
            <person name="Li M."/>
            <person name="Liang H."/>
            <person name="Ren X."/>
            <person name="Shi Z."/>
            <person name="Wen M."/>
            <person name="Jian M."/>
            <person name="Yang H."/>
            <person name="Zhang G."/>
            <person name="Yang Z."/>
            <person name="Chen R."/>
            <person name="Liu S."/>
            <person name="Li J."/>
            <person name="Ma L."/>
            <person name="Liu H."/>
            <person name="Zhou Y."/>
            <person name="Zhao J."/>
            <person name="Fang X."/>
            <person name="Li G."/>
            <person name="Fang L."/>
            <person name="Li Y."/>
            <person name="Liu D."/>
            <person name="Zheng H."/>
            <person name="Zhang Y."/>
            <person name="Qin N."/>
            <person name="Li Z."/>
            <person name="Yang G."/>
            <person name="Yang S."/>
            <person name="Bolund L."/>
            <person name="Kristiansen K."/>
            <person name="Zheng H."/>
            <person name="Li S."/>
            <person name="Zhang X."/>
            <person name="Yang H."/>
            <person name="Wang J."/>
            <person name="Sun R."/>
            <person name="Zhang B."/>
            <person name="Jiang S."/>
            <person name="Wang J."/>
            <person name="Du Y."/>
            <person name="Li S."/>
        </authorList>
    </citation>
    <scope>NUCLEOTIDE SEQUENCE [LARGE SCALE GENOMIC DNA]</scope>
    <source>
        <strain evidence="2">cv. 9930</strain>
    </source>
</reference>